<organism evidence="1 2">
    <name type="scientific">Colletotrichum truncatum</name>
    <name type="common">Anthracnose fungus</name>
    <name type="synonym">Colletotrichum capsici</name>
    <dbReference type="NCBI Taxonomy" id="5467"/>
    <lineage>
        <taxon>Eukaryota</taxon>
        <taxon>Fungi</taxon>
        <taxon>Dikarya</taxon>
        <taxon>Ascomycota</taxon>
        <taxon>Pezizomycotina</taxon>
        <taxon>Sordariomycetes</taxon>
        <taxon>Hypocreomycetidae</taxon>
        <taxon>Glomerellales</taxon>
        <taxon>Glomerellaceae</taxon>
        <taxon>Colletotrichum</taxon>
        <taxon>Colletotrichum truncatum species complex</taxon>
    </lineage>
</organism>
<proteinExistence type="predicted"/>
<name>A0ACC3YUG6_COLTU</name>
<comment type="caution">
    <text evidence="1">The sequence shown here is derived from an EMBL/GenBank/DDBJ whole genome shotgun (WGS) entry which is preliminary data.</text>
</comment>
<dbReference type="Proteomes" id="UP000805649">
    <property type="component" value="Unassembled WGS sequence"/>
</dbReference>
<gene>
    <name evidence="1" type="ORF">CTRU02_209697</name>
</gene>
<evidence type="ECO:0000313" key="2">
    <source>
        <dbReference type="Proteomes" id="UP000805649"/>
    </source>
</evidence>
<protein>
    <submittedName>
        <fullName evidence="1">Stress responsive A/B barrel domain-containing protein</fullName>
    </submittedName>
</protein>
<dbReference type="EMBL" id="VUJX02000006">
    <property type="protein sequence ID" value="KAL0935106.1"/>
    <property type="molecule type" value="Genomic_DNA"/>
</dbReference>
<evidence type="ECO:0000313" key="1">
    <source>
        <dbReference type="EMBL" id="KAL0935106.1"/>
    </source>
</evidence>
<reference evidence="1 2" key="1">
    <citation type="journal article" date="2020" name="Phytopathology">
        <title>Genome Sequence Resources of Colletotrichum truncatum, C. plurivorum, C. musicola, and C. sojae: Four Species Pathogenic to Soybean (Glycine max).</title>
        <authorList>
            <person name="Rogerio F."/>
            <person name="Boufleur T.R."/>
            <person name="Ciampi-Guillardi M."/>
            <person name="Sukno S.A."/>
            <person name="Thon M.R."/>
            <person name="Massola Junior N.S."/>
            <person name="Baroncelli R."/>
        </authorList>
    </citation>
    <scope>NUCLEOTIDE SEQUENCE [LARGE SCALE GENOMIC DNA]</scope>
    <source>
        <strain evidence="1 2">CMES1059</strain>
    </source>
</reference>
<accession>A0ACC3YUG6</accession>
<keyword evidence="2" id="KW-1185">Reference proteome</keyword>
<sequence>MSIIHIVMFQFGENATPKDIEEACQRMLALKDECLHPVTQKPYIQRISGGLDNSPEGKQGGITHAFVAEFSSAEDRDYYIKDDSTHKLFAQSLSGLVARAQVIDFTPGVF</sequence>